<evidence type="ECO:0000313" key="1">
    <source>
        <dbReference type="EMBL" id="PMD33075.1"/>
    </source>
</evidence>
<dbReference type="AlphaFoldDB" id="A0A2J6R3K9"/>
<keyword evidence="2" id="KW-1185">Reference proteome</keyword>
<accession>A0A2J6R3K9</accession>
<reference evidence="1 2" key="1">
    <citation type="submission" date="2016-04" db="EMBL/GenBank/DDBJ databases">
        <title>A degradative enzymes factory behind the ericoid mycorrhizal symbiosis.</title>
        <authorList>
            <consortium name="DOE Joint Genome Institute"/>
            <person name="Martino E."/>
            <person name="Morin E."/>
            <person name="Grelet G."/>
            <person name="Kuo A."/>
            <person name="Kohler A."/>
            <person name="Daghino S."/>
            <person name="Barry K."/>
            <person name="Choi C."/>
            <person name="Cichocki N."/>
            <person name="Clum A."/>
            <person name="Copeland A."/>
            <person name="Hainaut M."/>
            <person name="Haridas S."/>
            <person name="Labutti K."/>
            <person name="Lindquist E."/>
            <person name="Lipzen A."/>
            <person name="Khouja H.-R."/>
            <person name="Murat C."/>
            <person name="Ohm R."/>
            <person name="Olson A."/>
            <person name="Spatafora J."/>
            <person name="Veneault-Fourrey C."/>
            <person name="Henrissat B."/>
            <person name="Grigoriev I."/>
            <person name="Martin F."/>
            <person name="Perotto S."/>
        </authorList>
    </citation>
    <scope>NUCLEOTIDE SEQUENCE [LARGE SCALE GENOMIC DNA]</scope>
    <source>
        <strain evidence="1 2">F</strain>
    </source>
</reference>
<evidence type="ECO:0000313" key="2">
    <source>
        <dbReference type="Proteomes" id="UP000235786"/>
    </source>
</evidence>
<proteinExistence type="predicted"/>
<dbReference type="Proteomes" id="UP000235786">
    <property type="component" value="Unassembled WGS sequence"/>
</dbReference>
<gene>
    <name evidence="1" type="ORF">L207DRAFT_175151</name>
</gene>
<name>A0A2J6R3K9_HYAVF</name>
<organism evidence="1 2">
    <name type="scientific">Hyaloscypha variabilis (strain UAMH 11265 / GT02V1 / F)</name>
    <name type="common">Meliniomyces variabilis</name>
    <dbReference type="NCBI Taxonomy" id="1149755"/>
    <lineage>
        <taxon>Eukaryota</taxon>
        <taxon>Fungi</taxon>
        <taxon>Dikarya</taxon>
        <taxon>Ascomycota</taxon>
        <taxon>Pezizomycotina</taxon>
        <taxon>Leotiomycetes</taxon>
        <taxon>Helotiales</taxon>
        <taxon>Hyaloscyphaceae</taxon>
        <taxon>Hyaloscypha</taxon>
        <taxon>Hyaloscypha variabilis</taxon>
    </lineage>
</organism>
<dbReference type="EMBL" id="KZ613957">
    <property type="protein sequence ID" value="PMD33075.1"/>
    <property type="molecule type" value="Genomic_DNA"/>
</dbReference>
<sequence>MIGTISQSILNKHLIYAHYSYICPTFAMLPVHPSMLYQRQTPDTRLQNKENSLLQTNHPCRLMLHVPFTRWLRNPRSCCEH</sequence>
<protein>
    <submittedName>
        <fullName evidence="1">Uncharacterized protein</fullName>
    </submittedName>
</protein>